<dbReference type="KEGG" id="pbv:AR543_06320"/>
<proteinExistence type="predicted"/>
<dbReference type="Proteomes" id="UP000078148">
    <property type="component" value="Chromosome"/>
</dbReference>
<evidence type="ECO:0000259" key="2">
    <source>
        <dbReference type="Pfam" id="PF03065"/>
    </source>
</evidence>
<evidence type="ECO:0000313" key="4">
    <source>
        <dbReference type="Proteomes" id="UP000078148"/>
    </source>
</evidence>
<dbReference type="STRING" id="1616788.AR543_06320"/>
<dbReference type="Pfam" id="PF03065">
    <property type="entry name" value="Glyco_hydro_57"/>
    <property type="match status" value="1"/>
</dbReference>
<feature type="domain" description="Glycoside hydrolase family 57 N-terminal" evidence="2">
    <location>
        <begin position="17"/>
        <end position="158"/>
    </location>
</feature>
<dbReference type="InterPro" id="IPR004300">
    <property type="entry name" value="Glyco_hydro_57_N"/>
</dbReference>
<keyword evidence="3" id="KW-0418">Kinase</keyword>
<dbReference type="OrthoDB" id="2605244at2"/>
<reference evidence="3 4" key="2">
    <citation type="journal article" date="2016" name="Int. J. Syst. Evol. Microbiol.">
        <title>Paenibacillus bovis sp. nov., isolated from raw yak (Bos grunniens) milk.</title>
        <authorList>
            <person name="Gao C."/>
            <person name="Han J."/>
            <person name="Liu Z."/>
            <person name="Xu X."/>
            <person name="Hang F."/>
            <person name="Wu Z."/>
        </authorList>
    </citation>
    <scope>NUCLEOTIDE SEQUENCE [LARGE SCALE GENOMIC DNA]</scope>
    <source>
        <strain evidence="3 4">BD3526</strain>
    </source>
</reference>
<keyword evidence="3" id="KW-0670">Pyruvate</keyword>
<name>A0A172ZE50_9BACL</name>
<dbReference type="GO" id="GO:0016301">
    <property type="term" value="F:kinase activity"/>
    <property type="evidence" value="ECO:0007669"/>
    <property type="project" value="UniProtKB-KW"/>
</dbReference>
<accession>A0A172ZE50</accession>
<evidence type="ECO:0000256" key="1">
    <source>
        <dbReference type="ARBA" id="ARBA00023277"/>
    </source>
</evidence>
<reference evidence="4" key="1">
    <citation type="submission" date="2015-10" db="EMBL/GenBank/DDBJ databases">
        <title>Genome of Paenibacillus bovis sp. nov.</title>
        <authorList>
            <person name="Wu Z."/>
            <person name="Gao C."/>
            <person name="Liu Z."/>
            <person name="Zheng H."/>
        </authorList>
    </citation>
    <scope>NUCLEOTIDE SEQUENCE [LARGE SCALE GENOMIC DNA]</scope>
    <source>
        <strain evidence="4">BD3526</strain>
    </source>
</reference>
<keyword evidence="4" id="KW-1185">Reference proteome</keyword>
<evidence type="ECO:0000313" key="3">
    <source>
        <dbReference type="EMBL" id="ANF95652.1"/>
    </source>
</evidence>
<dbReference type="GO" id="GO:0005975">
    <property type="term" value="P:carbohydrate metabolic process"/>
    <property type="evidence" value="ECO:0007669"/>
    <property type="project" value="InterPro"/>
</dbReference>
<dbReference type="AlphaFoldDB" id="A0A172ZE50"/>
<protein>
    <submittedName>
        <fullName evidence="3">Pyruvate kinase</fullName>
    </submittedName>
</protein>
<organism evidence="3 4">
    <name type="scientific">Paenibacillus bovis</name>
    <dbReference type="NCBI Taxonomy" id="1616788"/>
    <lineage>
        <taxon>Bacteria</taxon>
        <taxon>Bacillati</taxon>
        <taxon>Bacillota</taxon>
        <taxon>Bacilli</taxon>
        <taxon>Bacillales</taxon>
        <taxon>Paenibacillaceae</taxon>
        <taxon>Paenibacillus</taxon>
    </lineage>
</organism>
<dbReference type="RefSeq" id="WP_060532776.1">
    <property type="nucleotide sequence ID" value="NZ_CP013023.1"/>
</dbReference>
<gene>
    <name evidence="3" type="ORF">AR543_06320</name>
</gene>
<sequence length="178" mass="21062">MEINIPKLYKKYLELNIPQPFSPEQIHQRLTKTYYAQKVDLDRFSDLKEDMYAEFDKATGAYIFEDERGIQKLMQLNNNEDIDSDSVHAWVINSTQLGMSNLLTLEITIFYGMQPENMSIGNLEFEEYLIMLYLAGYIQFENDTCINEIRELYKKGYCLRYFGVQNDSGKFLYDPKYV</sequence>
<dbReference type="EMBL" id="CP013023">
    <property type="protein sequence ID" value="ANF95652.1"/>
    <property type="molecule type" value="Genomic_DNA"/>
</dbReference>
<keyword evidence="1" id="KW-0119">Carbohydrate metabolism</keyword>
<keyword evidence="3" id="KW-0808">Transferase</keyword>